<accession>A0AA88WXW8</accession>
<name>A0AA88WXW8_9ASTE</name>
<comment type="caution">
    <text evidence="1">The sequence shown here is derived from an EMBL/GenBank/DDBJ whole genome shotgun (WGS) entry which is preliminary data.</text>
</comment>
<reference evidence="1" key="1">
    <citation type="submission" date="2022-12" db="EMBL/GenBank/DDBJ databases">
        <title>Draft genome assemblies for two species of Escallonia (Escalloniales).</title>
        <authorList>
            <person name="Chanderbali A."/>
            <person name="Dervinis C."/>
            <person name="Anghel I."/>
            <person name="Soltis D."/>
            <person name="Soltis P."/>
            <person name="Zapata F."/>
        </authorList>
    </citation>
    <scope>NUCLEOTIDE SEQUENCE</scope>
    <source>
        <strain evidence="1">UCBG64.0493</strain>
        <tissue evidence="1">Leaf</tissue>
    </source>
</reference>
<dbReference type="AlphaFoldDB" id="A0AA88WXW8"/>
<dbReference type="EMBL" id="JAVXUP010000151">
    <property type="protein sequence ID" value="KAK3036291.1"/>
    <property type="molecule type" value="Genomic_DNA"/>
</dbReference>
<dbReference type="Proteomes" id="UP001188597">
    <property type="component" value="Unassembled WGS sequence"/>
</dbReference>
<proteinExistence type="predicted"/>
<evidence type="ECO:0000313" key="1">
    <source>
        <dbReference type="EMBL" id="KAK3036291.1"/>
    </source>
</evidence>
<sequence length="116" mass="13008">MNKSSTIAETSVIQGFKQLNIDDTVEFTDNISEAFQAQEECSDPSCCQTSSLPHLTKAINALRIDYEDGFENFEAEAKMSVSEKIDALERPNLQVVKKTQTEYVDVVLVLDVQDWA</sequence>
<gene>
    <name evidence="1" type="ORF">RJ639_031263</name>
</gene>
<organism evidence="1 2">
    <name type="scientific">Escallonia herrerae</name>
    <dbReference type="NCBI Taxonomy" id="1293975"/>
    <lineage>
        <taxon>Eukaryota</taxon>
        <taxon>Viridiplantae</taxon>
        <taxon>Streptophyta</taxon>
        <taxon>Embryophyta</taxon>
        <taxon>Tracheophyta</taxon>
        <taxon>Spermatophyta</taxon>
        <taxon>Magnoliopsida</taxon>
        <taxon>eudicotyledons</taxon>
        <taxon>Gunneridae</taxon>
        <taxon>Pentapetalae</taxon>
        <taxon>asterids</taxon>
        <taxon>campanulids</taxon>
        <taxon>Escalloniales</taxon>
        <taxon>Escalloniaceae</taxon>
        <taxon>Escallonia</taxon>
    </lineage>
</organism>
<keyword evidence="2" id="KW-1185">Reference proteome</keyword>
<evidence type="ECO:0000313" key="2">
    <source>
        <dbReference type="Proteomes" id="UP001188597"/>
    </source>
</evidence>
<protein>
    <submittedName>
        <fullName evidence="1">Uncharacterized protein</fullName>
    </submittedName>
</protein>